<gene>
    <name evidence="1" type="ORF">ASPBRDRAFT_230050</name>
</gene>
<reference evidence="2" key="1">
    <citation type="journal article" date="2017" name="Genome Biol.">
        <title>Comparative genomics reveals high biological diversity and specific adaptations in the industrially and medically important fungal genus Aspergillus.</title>
        <authorList>
            <person name="de Vries R.P."/>
            <person name="Riley R."/>
            <person name="Wiebenga A."/>
            <person name="Aguilar-Osorio G."/>
            <person name="Amillis S."/>
            <person name="Uchima C.A."/>
            <person name="Anderluh G."/>
            <person name="Asadollahi M."/>
            <person name="Askin M."/>
            <person name="Barry K."/>
            <person name="Battaglia E."/>
            <person name="Bayram O."/>
            <person name="Benocci T."/>
            <person name="Braus-Stromeyer S.A."/>
            <person name="Caldana C."/>
            <person name="Canovas D."/>
            <person name="Cerqueira G.C."/>
            <person name="Chen F."/>
            <person name="Chen W."/>
            <person name="Choi C."/>
            <person name="Clum A."/>
            <person name="Dos Santos R.A."/>
            <person name="Damasio A.R."/>
            <person name="Diallinas G."/>
            <person name="Emri T."/>
            <person name="Fekete E."/>
            <person name="Flipphi M."/>
            <person name="Freyberg S."/>
            <person name="Gallo A."/>
            <person name="Gournas C."/>
            <person name="Habgood R."/>
            <person name="Hainaut M."/>
            <person name="Harispe M.L."/>
            <person name="Henrissat B."/>
            <person name="Hilden K.S."/>
            <person name="Hope R."/>
            <person name="Hossain A."/>
            <person name="Karabika E."/>
            <person name="Karaffa L."/>
            <person name="Karanyi Z."/>
            <person name="Krasevec N."/>
            <person name="Kuo A."/>
            <person name="Kusch H."/>
            <person name="LaButti K."/>
            <person name="Lagendijk E.L."/>
            <person name="Lapidus A."/>
            <person name="Levasseur A."/>
            <person name="Lindquist E."/>
            <person name="Lipzen A."/>
            <person name="Logrieco A.F."/>
            <person name="MacCabe A."/>
            <person name="Maekelae M.R."/>
            <person name="Malavazi I."/>
            <person name="Melin P."/>
            <person name="Meyer V."/>
            <person name="Mielnichuk N."/>
            <person name="Miskei M."/>
            <person name="Molnar A.P."/>
            <person name="Mule G."/>
            <person name="Ngan C.Y."/>
            <person name="Orejas M."/>
            <person name="Orosz E."/>
            <person name="Ouedraogo J.P."/>
            <person name="Overkamp K.M."/>
            <person name="Park H.-S."/>
            <person name="Perrone G."/>
            <person name="Piumi F."/>
            <person name="Punt P.J."/>
            <person name="Ram A.F."/>
            <person name="Ramon A."/>
            <person name="Rauscher S."/>
            <person name="Record E."/>
            <person name="Riano-Pachon D.M."/>
            <person name="Robert V."/>
            <person name="Roehrig J."/>
            <person name="Ruller R."/>
            <person name="Salamov A."/>
            <person name="Salih N.S."/>
            <person name="Samson R.A."/>
            <person name="Sandor E."/>
            <person name="Sanguinetti M."/>
            <person name="Schuetze T."/>
            <person name="Sepcic K."/>
            <person name="Shelest E."/>
            <person name="Sherlock G."/>
            <person name="Sophianopoulou V."/>
            <person name="Squina F.M."/>
            <person name="Sun H."/>
            <person name="Susca A."/>
            <person name="Todd R.B."/>
            <person name="Tsang A."/>
            <person name="Unkles S.E."/>
            <person name="van de Wiele N."/>
            <person name="van Rossen-Uffink D."/>
            <person name="Oliveira J.V."/>
            <person name="Vesth T.C."/>
            <person name="Visser J."/>
            <person name="Yu J.-H."/>
            <person name="Zhou M."/>
            <person name="Andersen M.R."/>
            <person name="Archer D.B."/>
            <person name="Baker S.E."/>
            <person name="Benoit I."/>
            <person name="Brakhage A.A."/>
            <person name="Braus G.H."/>
            <person name="Fischer R."/>
            <person name="Frisvad J.C."/>
            <person name="Goldman G.H."/>
            <person name="Houbraken J."/>
            <person name="Oakley B."/>
            <person name="Pocsi I."/>
            <person name="Scazzocchio C."/>
            <person name="Seiboth B."/>
            <person name="vanKuyk P.A."/>
            <person name="Wortman J."/>
            <person name="Dyer P.S."/>
            <person name="Grigoriev I.V."/>
        </authorList>
    </citation>
    <scope>NUCLEOTIDE SEQUENCE [LARGE SCALE GENOMIC DNA]</scope>
    <source>
        <strain evidence="2">CBS 101740 / IMI 381727 / IBT 21946</strain>
    </source>
</reference>
<keyword evidence="2" id="KW-1185">Reference proteome</keyword>
<dbReference type="RefSeq" id="XP_067484434.1">
    <property type="nucleotide sequence ID" value="XM_067622000.1"/>
</dbReference>
<accession>A0A1L9UZS7</accession>
<dbReference type="GeneID" id="93574488"/>
<name>A0A1L9UZS7_ASPBC</name>
<dbReference type="AlphaFoldDB" id="A0A1L9UZS7"/>
<organism evidence="1 2">
    <name type="scientific">Aspergillus brasiliensis (strain CBS 101740 / IMI 381727 / IBT 21946)</name>
    <dbReference type="NCBI Taxonomy" id="767769"/>
    <lineage>
        <taxon>Eukaryota</taxon>
        <taxon>Fungi</taxon>
        <taxon>Dikarya</taxon>
        <taxon>Ascomycota</taxon>
        <taxon>Pezizomycotina</taxon>
        <taxon>Eurotiomycetes</taxon>
        <taxon>Eurotiomycetidae</taxon>
        <taxon>Eurotiales</taxon>
        <taxon>Aspergillaceae</taxon>
        <taxon>Aspergillus</taxon>
        <taxon>Aspergillus subgen. Circumdati</taxon>
    </lineage>
</organism>
<dbReference type="VEuPathDB" id="FungiDB:ASPBRDRAFT_230050"/>
<dbReference type="EMBL" id="KV878679">
    <property type="protein sequence ID" value="OJJ77187.1"/>
    <property type="molecule type" value="Genomic_DNA"/>
</dbReference>
<protein>
    <submittedName>
        <fullName evidence="1">Uncharacterized protein</fullName>
    </submittedName>
</protein>
<evidence type="ECO:0000313" key="1">
    <source>
        <dbReference type="EMBL" id="OJJ77187.1"/>
    </source>
</evidence>
<evidence type="ECO:0000313" key="2">
    <source>
        <dbReference type="Proteomes" id="UP000184499"/>
    </source>
</evidence>
<dbReference type="Proteomes" id="UP000184499">
    <property type="component" value="Unassembled WGS sequence"/>
</dbReference>
<proteinExistence type="predicted"/>
<sequence>MRWWRWASGVYRKKSRTGDGNLDRGWRIFLLRCQILSSPSPTRQDVSSSPCTTHLSFLQHRFPYARLLLLLLISPQITPSCSVRSPNSDADRLEICLPAPLFPSFPPTPPVSNHRIKQLVLPISRAPFVAPRPLVSSFSTTPHPGKNDGCLNGRV</sequence>